<sequence length="376" mass="41387">MHVPPPPRQQPTLHLGADYARALTGLSTLPIREYWELRREVDLESLVKQLQGTQTHVPANDARENGVATTVRTEDINRANLATAASEKRHHSSTLDGRAEGQRVTIRTPSASSSKSLGKTKAKETTLIKNGSGSAGDPIILEDDGIEMSTPANCAPSPQAEVEVPEHLQAGPSSVNPETSPPASPDANQIQSKNTVTVTSTTSPNKPDQLKIRITRSRAKAATNNLTINDNPAPTATKTLLPRHTRKLLNLQHKMGWYRSFGSHELAYPHEVNDPHIGDIYLHVHRPNASDPRAEVPGVGTSYIPPDSRNKTQVWVRRQKRGIVQWVRAKPNKDRHPLSELDGRFLVLDVRGEPNWVACSTLARRIQAEKRKENGA</sequence>
<dbReference type="Proteomes" id="UP000053647">
    <property type="component" value="Unassembled WGS sequence"/>
</dbReference>
<reference evidence="2 3" key="1">
    <citation type="submission" date="2014-06" db="EMBL/GenBank/DDBJ databases">
        <authorList>
            <consortium name="DOE Joint Genome Institute"/>
            <person name="Kuo A."/>
            <person name="Kohler A."/>
            <person name="Nagy L.G."/>
            <person name="Floudas D."/>
            <person name="Copeland A."/>
            <person name="Barry K.W."/>
            <person name="Cichocki N."/>
            <person name="Veneault-Fourrey C."/>
            <person name="LaButti K."/>
            <person name="Lindquist E.A."/>
            <person name="Lipzen A."/>
            <person name="Lundell T."/>
            <person name="Morin E."/>
            <person name="Murat C."/>
            <person name="Sun H."/>
            <person name="Tunlid A."/>
            <person name="Henrissat B."/>
            <person name="Grigoriev I.V."/>
            <person name="Hibbett D.S."/>
            <person name="Martin F."/>
            <person name="Nordberg H.P."/>
            <person name="Cantor M.N."/>
            <person name="Hua S.X."/>
        </authorList>
    </citation>
    <scope>NUCLEOTIDE SEQUENCE [LARGE SCALE GENOMIC DNA]</scope>
    <source>
        <strain evidence="2 3">ATCC 200175</strain>
    </source>
</reference>
<gene>
    <name evidence="2" type="ORF">PAXINDRAFT_168973</name>
</gene>
<feature type="compositionally biased region" description="Low complexity" evidence="1">
    <location>
        <begin position="193"/>
        <end position="207"/>
    </location>
</feature>
<feature type="region of interest" description="Disordered" evidence="1">
    <location>
        <begin position="83"/>
        <end position="141"/>
    </location>
</feature>
<dbReference type="AlphaFoldDB" id="A0A0C9TIC9"/>
<dbReference type="HOGENOM" id="CLU_735885_0_0_1"/>
<feature type="region of interest" description="Disordered" evidence="1">
    <location>
        <begin position="169"/>
        <end position="209"/>
    </location>
</feature>
<evidence type="ECO:0000313" key="2">
    <source>
        <dbReference type="EMBL" id="KIJ15480.1"/>
    </source>
</evidence>
<evidence type="ECO:0000313" key="3">
    <source>
        <dbReference type="Proteomes" id="UP000053647"/>
    </source>
</evidence>
<dbReference type="OrthoDB" id="10437577at2759"/>
<organism evidence="2 3">
    <name type="scientific">Paxillus involutus ATCC 200175</name>
    <dbReference type="NCBI Taxonomy" id="664439"/>
    <lineage>
        <taxon>Eukaryota</taxon>
        <taxon>Fungi</taxon>
        <taxon>Dikarya</taxon>
        <taxon>Basidiomycota</taxon>
        <taxon>Agaricomycotina</taxon>
        <taxon>Agaricomycetes</taxon>
        <taxon>Agaricomycetidae</taxon>
        <taxon>Boletales</taxon>
        <taxon>Paxilineae</taxon>
        <taxon>Paxillaceae</taxon>
        <taxon>Paxillus</taxon>
    </lineage>
</organism>
<name>A0A0C9TIC9_PAXIN</name>
<reference evidence="3" key="2">
    <citation type="submission" date="2015-01" db="EMBL/GenBank/DDBJ databases">
        <title>Evolutionary Origins and Diversification of the Mycorrhizal Mutualists.</title>
        <authorList>
            <consortium name="DOE Joint Genome Institute"/>
            <consortium name="Mycorrhizal Genomics Consortium"/>
            <person name="Kohler A."/>
            <person name="Kuo A."/>
            <person name="Nagy L.G."/>
            <person name="Floudas D."/>
            <person name="Copeland A."/>
            <person name="Barry K.W."/>
            <person name="Cichocki N."/>
            <person name="Veneault-Fourrey C."/>
            <person name="LaButti K."/>
            <person name="Lindquist E.A."/>
            <person name="Lipzen A."/>
            <person name="Lundell T."/>
            <person name="Morin E."/>
            <person name="Murat C."/>
            <person name="Riley R."/>
            <person name="Ohm R."/>
            <person name="Sun H."/>
            <person name="Tunlid A."/>
            <person name="Henrissat B."/>
            <person name="Grigoriev I.V."/>
            <person name="Hibbett D.S."/>
            <person name="Martin F."/>
        </authorList>
    </citation>
    <scope>NUCLEOTIDE SEQUENCE [LARGE SCALE GENOMIC DNA]</scope>
    <source>
        <strain evidence="3">ATCC 200175</strain>
    </source>
</reference>
<protein>
    <submittedName>
        <fullName evidence="2">Uncharacterized protein</fullName>
    </submittedName>
</protein>
<proteinExistence type="predicted"/>
<accession>A0A0C9TIC9</accession>
<dbReference type="EMBL" id="KN819336">
    <property type="protein sequence ID" value="KIJ15480.1"/>
    <property type="molecule type" value="Genomic_DNA"/>
</dbReference>
<feature type="compositionally biased region" description="Polar residues" evidence="1">
    <location>
        <begin position="105"/>
        <end position="117"/>
    </location>
</feature>
<evidence type="ECO:0000256" key="1">
    <source>
        <dbReference type="SAM" id="MobiDB-lite"/>
    </source>
</evidence>
<keyword evidence="3" id="KW-1185">Reference proteome</keyword>